<sequence length="356" mass="40467">MEKGLMRLCLAAYVVFMLVIFKDVAAIELDRESIMINVTTVGETEEANVLQINFNISAVDDQVYVNNIPVKLSGVTRLNCRAQLFEGGNLSKADEPGRFLMIGVRVLVRQWPLESESAVQLLVFNEEVTEVEGKQVQQTDMYEVNILMNKEFQKLRESSYSYPMKESMLYSIPRDNDVVFTLPNPPEKVDDQSPAQTMTTSHYPIKQDETTMEEEAAPGKLPETPLRLAPDFLYDEETTADEHVPSGKLPEIPLRSQPLSSYNAMCRWVEQLRERLRRFWTESLPLFFLIMWVVVVGVVGSAVIVKVLDLIFPTCEHKGVLKLDPVTMVPLELPVESKPLLLDHLEMETDEEITSP</sequence>
<name>A0AAD8GAN3_ACIOX</name>
<protein>
    <submittedName>
        <fullName evidence="3">Glycoprotein integral membrane protein 1 isoform X1</fullName>
    </submittedName>
</protein>
<reference evidence="3" key="1">
    <citation type="submission" date="2022-02" db="EMBL/GenBank/DDBJ databases">
        <title>Atlantic sturgeon de novo genome assembly.</title>
        <authorList>
            <person name="Stock M."/>
            <person name="Klopp C."/>
            <person name="Guiguen Y."/>
            <person name="Cabau C."/>
            <person name="Parinello H."/>
            <person name="Santidrian Yebra-Pimentel E."/>
            <person name="Kuhl H."/>
            <person name="Dirks R.P."/>
            <person name="Guessner J."/>
            <person name="Wuertz S."/>
            <person name="Du K."/>
            <person name="Schartl M."/>
        </authorList>
    </citation>
    <scope>NUCLEOTIDE SEQUENCE</scope>
    <source>
        <strain evidence="3">STURGEONOMICS-FGT-2020</strain>
        <tissue evidence="3">Whole blood</tissue>
    </source>
</reference>
<proteinExistence type="predicted"/>
<feature type="signal peptide" evidence="2">
    <location>
        <begin position="1"/>
        <end position="26"/>
    </location>
</feature>
<keyword evidence="1" id="KW-0812">Transmembrane</keyword>
<evidence type="ECO:0000256" key="1">
    <source>
        <dbReference type="SAM" id="Phobius"/>
    </source>
</evidence>
<feature type="chain" id="PRO_5041986994" evidence="2">
    <location>
        <begin position="27"/>
        <end position="356"/>
    </location>
</feature>
<keyword evidence="2" id="KW-0732">Signal</keyword>
<organism evidence="3 4">
    <name type="scientific">Acipenser oxyrinchus oxyrinchus</name>
    <dbReference type="NCBI Taxonomy" id="40147"/>
    <lineage>
        <taxon>Eukaryota</taxon>
        <taxon>Metazoa</taxon>
        <taxon>Chordata</taxon>
        <taxon>Craniata</taxon>
        <taxon>Vertebrata</taxon>
        <taxon>Euteleostomi</taxon>
        <taxon>Actinopterygii</taxon>
        <taxon>Chondrostei</taxon>
        <taxon>Acipenseriformes</taxon>
        <taxon>Acipenseridae</taxon>
        <taxon>Acipenser</taxon>
    </lineage>
</organism>
<dbReference type="AlphaFoldDB" id="A0AAD8GAN3"/>
<dbReference type="EMBL" id="JAGXEW010000006">
    <property type="protein sequence ID" value="KAK1170824.1"/>
    <property type="molecule type" value="Genomic_DNA"/>
</dbReference>
<dbReference type="PANTHER" id="PTHR28549">
    <property type="entry name" value="GLYCOPROTEIN INTEGRAL MEMBRANE PROTEIN 1"/>
    <property type="match status" value="1"/>
</dbReference>
<dbReference type="Proteomes" id="UP001230051">
    <property type="component" value="Unassembled WGS sequence"/>
</dbReference>
<evidence type="ECO:0000256" key="2">
    <source>
        <dbReference type="SAM" id="SignalP"/>
    </source>
</evidence>
<evidence type="ECO:0000313" key="4">
    <source>
        <dbReference type="Proteomes" id="UP001230051"/>
    </source>
</evidence>
<keyword evidence="1" id="KW-1133">Transmembrane helix</keyword>
<dbReference type="InterPro" id="IPR042319">
    <property type="entry name" value="GINM1"/>
</dbReference>
<keyword evidence="1" id="KW-0472">Membrane</keyword>
<feature type="transmembrane region" description="Helical" evidence="1">
    <location>
        <begin position="286"/>
        <end position="308"/>
    </location>
</feature>
<comment type="caution">
    <text evidence="3">The sequence shown here is derived from an EMBL/GenBank/DDBJ whole genome shotgun (WGS) entry which is preliminary data.</text>
</comment>
<accession>A0AAD8GAN3</accession>
<keyword evidence="4" id="KW-1185">Reference proteome</keyword>
<gene>
    <name evidence="3" type="primary">ginm1</name>
    <name evidence="3" type="ORF">AOXY_G7761</name>
</gene>
<evidence type="ECO:0000313" key="3">
    <source>
        <dbReference type="EMBL" id="KAK1170824.1"/>
    </source>
</evidence>
<dbReference type="PANTHER" id="PTHR28549:SF1">
    <property type="entry name" value="GLYCOPROTEIN INTEGRAL MEMBRANE PROTEIN 1"/>
    <property type="match status" value="1"/>
</dbReference>